<reference evidence="1 2" key="2">
    <citation type="submission" date="2019-04" db="EMBL/GenBank/DDBJ databases">
        <title>The genome sequence of big-headed turtle.</title>
        <authorList>
            <person name="Gong S."/>
        </authorList>
    </citation>
    <scope>NUCLEOTIDE SEQUENCE [LARGE SCALE GENOMIC DNA]</scope>
    <source>
        <strain evidence="1">DO16091913</strain>
        <tissue evidence="1">Muscle</tissue>
    </source>
</reference>
<sequence length="116" mass="13702">MMNSRVTLSKFISEVVINNGACQTIELLYKEKKNFTRCQDVKTICYMFFFSKKSVHYESSTMYQVKSLSGMRVKAFLVHKEKFVNVKPVRFLHLTRSDMKNQGLCRITVTTKYYLF</sequence>
<name>A0A4D9EX05_9SAUR</name>
<gene>
    <name evidence="1" type="ORF">DR999_PMT05174</name>
</gene>
<reference evidence="1 2" key="1">
    <citation type="submission" date="2019-04" db="EMBL/GenBank/DDBJ databases">
        <title>Draft genome of the big-headed turtle Platysternon megacephalum.</title>
        <authorList>
            <person name="Gong S."/>
        </authorList>
    </citation>
    <scope>NUCLEOTIDE SEQUENCE [LARGE SCALE GENOMIC DNA]</scope>
    <source>
        <strain evidence="1">DO16091913</strain>
        <tissue evidence="1">Muscle</tissue>
    </source>
</reference>
<accession>A0A4D9EX05</accession>
<dbReference type="Proteomes" id="UP000297703">
    <property type="component" value="Unassembled WGS sequence"/>
</dbReference>
<keyword evidence="2" id="KW-1185">Reference proteome</keyword>
<proteinExistence type="predicted"/>
<protein>
    <submittedName>
        <fullName evidence="1">Insulin-like growth factor 2 mRNA-binding protein 2</fullName>
    </submittedName>
</protein>
<evidence type="ECO:0000313" key="1">
    <source>
        <dbReference type="EMBL" id="TFK11588.1"/>
    </source>
</evidence>
<comment type="caution">
    <text evidence="1">The sequence shown here is derived from an EMBL/GenBank/DDBJ whole genome shotgun (WGS) entry which is preliminary data.</text>
</comment>
<dbReference type="EMBL" id="QXTE01000030">
    <property type="protein sequence ID" value="TFK11588.1"/>
    <property type="molecule type" value="Genomic_DNA"/>
</dbReference>
<dbReference type="AlphaFoldDB" id="A0A4D9EX05"/>
<evidence type="ECO:0000313" key="2">
    <source>
        <dbReference type="Proteomes" id="UP000297703"/>
    </source>
</evidence>
<organism evidence="1 2">
    <name type="scientific">Platysternon megacephalum</name>
    <name type="common">big-headed turtle</name>
    <dbReference type="NCBI Taxonomy" id="55544"/>
    <lineage>
        <taxon>Eukaryota</taxon>
        <taxon>Metazoa</taxon>
        <taxon>Chordata</taxon>
        <taxon>Craniata</taxon>
        <taxon>Vertebrata</taxon>
        <taxon>Euteleostomi</taxon>
        <taxon>Archelosauria</taxon>
        <taxon>Testudinata</taxon>
        <taxon>Testudines</taxon>
        <taxon>Cryptodira</taxon>
        <taxon>Durocryptodira</taxon>
        <taxon>Testudinoidea</taxon>
        <taxon>Platysternidae</taxon>
        <taxon>Platysternon</taxon>
    </lineage>
</organism>